<accession>L9K2W9</accession>
<feature type="compositionally biased region" description="Basic and acidic residues" evidence="1">
    <location>
        <begin position="92"/>
        <end position="109"/>
    </location>
</feature>
<evidence type="ECO:0000313" key="3">
    <source>
        <dbReference type="Proteomes" id="UP000011518"/>
    </source>
</evidence>
<dbReference type="AlphaFoldDB" id="L9K2W9"/>
<sequence>MRSLFLVKAVQAPEDLLVPVYPSSLCSDFCNTLLSIDLPAFSSHQENAVTVANKSNAQLITNLEVTVQSSLANCFMAHISMTEGHPGQKRMNKGEQNKGRSEEQRRTEL</sequence>
<reference evidence="3" key="1">
    <citation type="submission" date="2012-07" db="EMBL/GenBank/DDBJ databases">
        <title>Genome of the Chinese tree shrew, a rising model animal genetically related to primates.</title>
        <authorList>
            <person name="Zhang G."/>
            <person name="Fan Y."/>
            <person name="Yao Y."/>
            <person name="Huang Z."/>
        </authorList>
    </citation>
    <scope>NUCLEOTIDE SEQUENCE [LARGE SCALE GENOMIC DNA]</scope>
</reference>
<name>L9K2W9_TUPCH</name>
<dbReference type="Proteomes" id="UP000011518">
    <property type="component" value="Unassembled WGS sequence"/>
</dbReference>
<dbReference type="EMBL" id="KB320915">
    <property type="protein sequence ID" value="ELW57130.1"/>
    <property type="molecule type" value="Genomic_DNA"/>
</dbReference>
<evidence type="ECO:0000256" key="1">
    <source>
        <dbReference type="SAM" id="MobiDB-lite"/>
    </source>
</evidence>
<gene>
    <name evidence="2" type="ORF">TREES_T100003218</name>
</gene>
<reference evidence="3" key="2">
    <citation type="journal article" date="2013" name="Nat. Commun.">
        <title>Genome of the Chinese tree shrew.</title>
        <authorList>
            <person name="Fan Y."/>
            <person name="Huang Z.Y."/>
            <person name="Cao C.C."/>
            <person name="Chen C.S."/>
            <person name="Chen Y.X."/>
            <person name="Fan D.D."/>
            <person name="He J."/>
            <person name="Hou H.L."/>
            <person name="Hu L."/>
            <person name="Hu X.T."/>
            <person name="Jiang X.T."/>
            <person name="Lai R."/>
            <person name="Lang Y.S."/>
            <person name="Liang B."/>
            <person name="Liao S.G."/>
            <person name="Mu D."/>
            <person name="Ma Y.Y."/>
            <person name="Niu Y.Y."/>
            <person name="Sun X.Q."/>
            <person name="Xia J.Q."/>
            <person name="Xiao J."/>
            <person name="Xiong Z.Q."/>
            <person name="Xu L."/>
            <person name="Yang L."/>
            <person name="Zhang Y."/>
            <person name="Zhao W."/>
            <person name="Zhao X.D."/>
            <person name="Zheng Y.T."/>
            <person name="Zhou J.M."/>
            <person name="Zhu Y.B."/>
            <person name="Zhang G.J."/>
            <person name="Wang J."/>
            <person name="Yao Y.G."/>
        </authorList>
    </citation>
    <scope>NUCLEOTIDE SEQUENCE [LARGE SCALE GENOMIC DNA]</scope>
</reference>
<organism evidence="2 3">
    <name type="scientific">Tupaia chinensis</name>
    <name type="common">Chinese tree shrew</name>
    <name type="synonym">Tupaia belangeri chinensis</name>
    <dbReference type="NCBI Taxonomy" id="246437"/>
    <lineage>
        <taxon>Eukaryota</taxon>
        <taxon>Metazoa</taxon>
        <taxon>Chordata</taxon>
        <taxon>Craniata</taxon>
        <taxon>Vertebrata</taxon>
        <taxon>Euteleostomi</taxon>
        <taxon>Mammalia</taxon>
        <taxon>Eutheria</taxon>
        <taxon>Euarchontoglires</taxon>
        <taxon>Scandentia</taxon>
        <taxon>Tupaiidae</taxon>
        <taxon>Tupaia</taxon>
    </lineage>
</organism>
<feature type="region of interest" description="Disordered" evidence="1">
    <location>
        <begin position="82"/>
        <end position="109"/>
    </location>
</feature>
<evidence type="ECO:0000313" key="2">
    <source>
        <dbReference type="EMBL" id="ELW57130.1"/>
    </source>
</evidence>
<proteinExistence type="predicted"/>
<protein>
    <submittedName>
        <fullName evidence="2">Uncharacterized protein</fullName>
    </submittedName>
</protein>
<dbReference type="InParanoid" id="L9K2W9"/>
<keyword evidence="3" id="KW-1185">Reference proteome</keyword>